<feature type="transmembrane region" description="Helical" evidence="2">
    <location>
        <begin position="102"/>
        <end position="122"/>
    </location>
</feature>
<accession>A0ABP4ZCV6</accession>
<feature type="transmembrane region" description="Helical" evidence="2">
    <location>
        <begin position="379"/>
        <end position="403"/>
    </location>
</feature>
<protein>
    <recommendedName>
        <fullName evidence="5">Integral membrane protein</fullName>
    </recommendedName>
</protein>
<reference evidence="4" key="1">
    <citation type="journal article" date="2019" name="Int. J. Syst. Evol. Microbiol.">
        <title>The Global Catalogue of Microorganisms (GCM) 10K type strain sequencing project: providing services to taxonomists for standard genome sequencing and annotation.</title>
        <authorList>
            <consortium name="The Broad Institute Genomics Platform"/>
            <consortium name="The Broad Institute Genome Sequencing Center for Infectious Disease"/>
            <person name="Wu L."/>
            <person name="Ma J."/>
        </authorList>
    </citation>
    <scope>NUCLEOTIDE SEQUENCE [LARGE SCALE GENOMIC DNA]</scope>
    <source>
        <strain evidence="4">JCM 14326</strain>
    </source>
</reference>
<dbReference type="InterPro" id="IPR045931">
    <property type="entry name" value="DUF6350"/>
</dbReference>
<dbReference type="RefSeq" id="WP_344099104.1">
    <property type="nucleotide sequence ID" value="NZ_BAAANL010000001.1"/>
</dbReference>
<feature type="transmembrane region" description="Helical" evidence="2">
    <location>
        <begin position="354"/>
        <end position="372"/>
    </location>
</feature>
<evidence type="ECO:0000313" key="4">
    <source>
        <dbReference type="Proteomes" id="UP001501094"/>
    </source>
</evidence>
<dbReference type="Proteomes" id="UP001501094">
    <property type="component" value="Unassembled WGS sequence"/>
</dbReference>
<evidence type="ECO:0000313" key="3">
    <source>
        <dbReference type="EMBL" id="GAA1851273.1"/>
    </source>
</evidence>
<evidence type="ECO:0000256" key="1">
    <source>
        <dbReference type="SAM" id="MobiDB-lite"/>
    </source>
</evidence>
<feature type="transmembrane region" description="Helical" evidence="2">
    <location>
        <begin position="158"/>
        <end position="179"/>
    </location>
</feature>
<keyword evidence="2" id="KW-0812">Transmembrane</keyword>
<feature type="transmembrane region" description="Helical" evidence="2">
    <location>
        <begin position="423"/>
        <end position="445"/>
    </location>
</feature>
<gene>
    <name evidence="3" type="ORF">GCM10009751_04690</name>
</gene>
<dbReference type="EMBL" id="BAAANL010000001">
    <property type="protein sequence ID" value="GAA1851273.1"/>
    <property type="molecule type" value="Genomic_DNA"/>
</dbReference>
<comment type="caution">
    <text evidence="3">The sequence shown here is derived from an EMBL/GenBank/DDBJ whole genome shotgun (WGS) entry which is preliminary data.</text>
</comment>
<feature type="region of interest" description="Disordered" evidence="1">
    <location>
        <begin position="1"/>
        <end position="25"/>
    </location>
</feature>
<sequence>MSAPTRERKVGRSRPRAVVDDPGDSVSPLGAAVADVISGALAAVQALALSLAVVALPALVAYLMAASSGTAADDGGRWRAPVEIASGIWLLAHGVPVTASGARVSLVPLGLTALALFSCYVTARNAARAGLRPWASATASYTVGTTAVALAVPTVAGWALLPAALGGAVIGGLGAWLGFGSTLATEARGNGSAREGGGALAQAVRALVARVASALPRRDSPGGHAWWTRLLGAPGAAARATLLLGARAGTVATLLLIGAAALLVGAWAVAGRATSWDIIAALDPGWAGGIVLGVAQLALVPDLVLWAAAWLSGAGFAVGEGTSFTPTGVEAGPLPAVPLLSALPAETWTGPSGWAVPLVVVACGAAAGWFAWRRLDPAVLRWVDIALVLAGLATSSALVMALLQTAASGAAGTARLSHLGANPWLTAGLVAAETVVGAAVVLAGGRLRSGWARES</sequence>
<keyword evidence="4" id="KW-1185">Reference proteome</keyword>
<organism evidence="3 4">
    <name type="scientific">Myceligenerans crystallogenes</name>
    <dbReference type="NCBI Taxonomy" id="316335"/>
    <lineage>
        <taxon>Bacteria</taxon>
        <taxon>Bacillati</taxon>
        <taxon>Actinomycetota</taxon>
        <taxon>Actinomycetes</taxon>
        <taxon>Micrococcales</taxon>
        <taxon>Promicromonosporaceae</taxon>
        <taxon>Myceligenerans</taxon>
    </lineage>
</organism>
<feature type="transmembrane region" description="Helical" evidence="2">
    <location>
        <begin position="248"/>
        <end position="270"/>
    </location>
</feature>
<keyword evidence="2" id="KW-1133">Transmembrane helix</keyword>
<feature type="compositionally biased region" description="Basic and acidic residues" evidence="1">
    <location>
        <begin position="1"/>
        <end position="10"/>
    </location>
</feature>
<proteinExistence type="predicted"/>
<keyword evidence="2" id="KW-0472">Membrane</keyword>
<name>A0ABP4ZCV6_9MICO</name>
<evidence type="ECO:0008006" key="5">
    <source>
        <dbReference type="Google" id="ProtNLM"/>
    </source>
</evidence>
<feature type="transmembrane region" description="Helical" evidence="2">
    <location>
        <begin position="46"/>
        <end position="66"/>
    </location>
</feature>
<evidence type="ECO:0000256" key="2">
    <source>
        <dbReference type="SAM" id="Phobius"/>
    </source>
</evidence>
<dbReference type="Pfam" id="PF19877">
    <property type="entry name" value="DUF6350"/>
    <property type="match status" value="1"/>
</dbReference>